<evidence type="ECO:0000313" key="1">
    <source>
        <dbReference type="EMBL" id="KAJ6717744.1"/>
    </source>
</evidence>
<reference evidence="1" key="2">
    <citation type="journal article" date="2023" name="Int. J. Mol. Sci.">
        <title>De Novo Assembly and Annotation of 11 Diverse Shrub Willow (Salix) Genomes Reveals Novel Gene Organization in Sex-Linked Regions.</title>
        <authorList>
            <person name="Hyden B."/>
            <person name="Feng K."/>
            <person name="Yates T.B."/>
            <person name="Jawdy S."/>
            <person name="Cereghino C."/>
            <person name="Smart L.B."/>
            <person name="Muchero W."/>
        </authorList>
    </citation>
    <scope>NUCLEOTIDE SEQUENCE</scope>
    <source>
        <tissue evidence="1">Shoot tip</tissue>
    </source>
</reference>
<dbReference type="EMBL" id="JAPFFK010000014">
    <property type="protein sequence ID" value="KAJ6717744.1"/>
    <property type="molecule type" value="Genomic_DNA"/>
</dbReference>
<dbReference type="AlphaFoldDB" id="A0A9Q0TTZ3"/>
<comment type="caution">
    <text evidence="1">The sequence shown here is derived from an EMBL/GenBank/DDBJ whole genome shotgun (WGS) entry which is preliminary data.</text>
</comment>
<dbReference type="Proteomes" id="UP001151532">
    <property type="component" value="Chromosome 10"/>
</dbReference>
<accession>A0A9Q0TTZ3</accession>
<dbReference type="OrthoDB" id="386949at2759"/>
<protein>
    <submittedName>
        <fullName evidence="1">Uncharacterized protein</fullName>
    </submittedName>
</protein>
<organism evidence="1 2">
    <name type="scientific">Salix purpurea</name>
    <name type="common">Purple osier willow</name>
    <dbReference type="NCBI Taxonomy" id="77065"/>
    <lineage>
        <taxon>Eukaryota</taxon>
        <taxon>Viridiplantae</taxon>
        <taxon>Streptophyta</taxon>
        <taxon>Embryophyta</taxon>
        <taxon>Tracheophyta</taxon>
        <taxon>Spermatophyta</taxon>
        <taxon>Magnoliopsida</taxon>
        <taxon>eudicotyledons</taxon>
        <taxon>Gunneridae</taxon>
        <taxon>Pentapetalae</taxon>
        <taxon>rosids</taxon>
        <taxon>fabids</taxon>
        <taxon>Malpighiales</taxon>
        <taxon>Salicaceae</taxon>
        <taxon>Saliceae</taxon>
        <taxon>Salix</taxon>
    </lineage>
</organism>
<reference evidence="1" key="1">
    <citation type="submission" date="2022-11" db="EMBL/GenBank/DDBJ databases">
        <authorList>
            <person name="Hyden B.L."/>
            <person name="Feng K."/>
            <person name="Yates T."/>
            <person name="Jawdy S."/>
            <person name="Smart L.B."/>
            <person name="Muchero W."/>
        </authorList>
    </citation>
    <scope>NUCLEOTIDE SEQUENCE</scope>
    <source>
        <tissue evidence="1">Shoot tip</tissue>
    </source>
</reference>
<name>A0A9Q0TTZ3_SALPP</name>
<evidence type="ECO:0000313" key="2">
    <source>
        <dbReference type="Proteomes" id="UP001151532"/>
    </source>
</evidence>
<proteinExistence type="predicted"/>
<sequence>MATLGFEEYIEPLVMQRDLLEVEMDLLKGKQLEVCLLKMHSMLFKDP</sequence>
<gene>
    <name evidence="1" type="ORF">OIU79_005821</name>
</gene>
<keyword evidence="2" id="KW-1185">Reference proteome</keyword>